<protein>
    <recommendedName>
        <fullName evidence="1">Reverse transcriptase domain-containing protein</fullName>
    </recommendedName>
</protein>
<dbReference type="InterPro" id="IPR053134">
    <property type="entry name" value="RNA-dir_DNA_polymerase"/>
</dbReference>
<dbReference type="CDD" id="cd01647">
    <property type="entry name" value="RT_LTR"/>
    <property type="match status" value="1"/>
</dbReference>
<feature type="domain" description="Reverse transcriptase" evidence="1">
    <location>
        <begin position="1"/>
        <end position="132"/>
    </location>
</feature>
<dbReference type="InterPro" id="IPR043502">
    <property type="entry name" value="DNA/RNA_pol_sf"/>
</dbReference>
<dbReference type="InterPro" id="IPR043128">
    <property type="entry name" value="Rev_trsase/Diguanyl_cyclase"/>
</dbReference>
<organism evidence="2 3">
    <name type="scientific">Triticum aestivum</name>
    <name type="common">Wheat</name>
    <dbReference type="NCBI Taxonomy" id="4565"/>
    <lineage>
        <taxon>Eukaryota</taxon>
        <taxon>Viridiplantae</taxon>
        <taxon>Streptophyta</taxon>
        <taxon>Embryophyta</taxon>
        <taxon>Tracheophyta</taxon>
        <taxon>Spermatophyta</taxon>
        <taxon>Magnoliopsida</taxon>
        <taxon>Liliopsida</taxon>
        <taxon>Poales</taxon>
        <taxon>Poaceae</taxon>
        <taxon>BOP clade</taxon>
        <taxon>Pooideae</taxon>
        <taxon>Triticodae</taxon>
        <taxon>Triticeae</taxon>
        <taxon>Triticinae</taxon>
        <taxon>Triticum</taxon>
    </lineage>
</organism>
<dbReference type="SUPFAM" id="SSF56672">
    <property type="entry name" value="DNA/RNA polymerases"/>
    <property type="match status" value="1"/>
</dbReference>
<dbReference type="PANTHER" id="PTHR24559:SF444">
    <property type="entry name" value="REVERSE TRANSCRIPTASE DOMAIN-CONTAINING PROTEIN"/>
    <property type="match status" value="1"/>
</dbReference>
<evidence type="ECO:0000313" key="3">
    <source>
        <dbReference type="Proteomes" id="UP000280104"/>
    </source>
</evidence>
<evidence type="ECO:0000313" key="2">
    <source>
        <dbReference type="EMBL" id="SPT16653.1"/>
    </source>
</evidence>
<sequence>MVIDFRKLNKATKKDHYPLPFIDQMLERLSKHTHFCFLDGYSGFSQIPVSKEDHKKTTFTCPFGTFAYKRMPFGLRNAPATFQRCMTSILSDFCEKIVEVFMDDFSVYKTSSDDCLRNLDRVLQRCEELILS</sequence>
<proteinExistence type="predicted"/>
<dbReference type="Proteomes" id="UP000280104">
    <property type="component" value="Chromosome II"/>
</dbReference>
<evidence type="ECO:0000259" key="1">
    <source>
        <dbReference type="PROSITE" id="PS50878"/>
    </source>
</evidence>
<dbReference type="PANTHER" id="PTHR24559">
    <property type="entry name" value="TRANSPOSON TY3-I GAG-POL POLYPROTEIN"/>
    <property type="match status" value="1"/>
</dbReference>
<dbReference type="InterPro" id="IPR000477">
    <property type="entry name" value="RT_dom"/>
</dbReference>
<reference evidence="2 3" key="1">
    <citation type="submission" date="2018-05" db="EMBL/GenBank/DDBJ databases">
        <authorList>
            <person name="Thind KAUR A."/>
        </authorList>
    </citation>
    <scope>NUCLEOTIDE SEQUENCE [LARGE SCALE GENOMIC DNA]</scope>
</reference>
<dbReference type="Pfam" id="PF00078">
    <property type="entry name" value="RVT_1"/>
    <property type="match status" value="1"/>
</dbReference>
<accession>A0A7H4LDG5</accession>
<dbReference type="AlphaFoldDB" id="A0A7H4LDG5"/>
<name>A0A7H4LDG5_WHEAT</name>
<dbReference type="PROSITE" id="PS50878">
    <property type="entry name" value="RT_POL"/>
    <property type="match status" value="1"/>
</dbReference>
<dbReference type="EMBL" id="LS480641">
    <property type="protein sequence ID" value="SPT16653.1"/>
    <property type="molecule type" value="Genomic_DNA"/>
</dbReference>
<gene>
    <name evidence="2" type="ORF">CAMPLR22A2D_LOCUS1253</name>
</gene>
<dbReference type="Gene3D" id="3.30.70.270">
    <property type="match status" value="1"/>
</dbReference>